<reference evidence="1 2" key="1">
    <citation type="submission" date="2019-01" db="EMBL/GenBank/DDBJ databases">
        <title>Sequencing of cultivated peanut Arachis hypogaea provides insights into genome evolution and oil improvement.</title>
        <authorList>
            <person name="Chen X."/>
        </authorList>
    </citation>
    <scope>NUCLEOTIDE SEQUENCE [LARGE SCALE GENOMIC DNA]</scope>
    <source>
        <strain evidence="2">cv. Fuhuasheng</strain>
        <tissue evidence="1">Leaves</tissue>
    </source>
</reference>
<proteinExistence type="predicted"/>
<accession>A0A445CBT2</accession>
<evidence type="ECO:0000313" key="2">
    <source>
        <dbReference type="Proteomes" id="UP000289738"/>
    </source>
</evidence>
<evidence type="ECO:0000313" key="1">
    <source>
        <dbReference type="EMBL" id="RYR48369.1"/>
    </source>
</evidence>
<organism evidence="1 2">
    <name type="scientific">Arachis hypogaea</name>
    <name type="common">Peanut</name>
    <dbReference type="NCBI Taxonomy" id="3818"/>
    <lineage>
        <taxon>Eukaryota</taxon>
        <taxon>Viridiplantae</taxon>
        <taxon>Streptophyta</taxon>
        <taxon>Embryophyta</taxon>
        <taxon>Tracheophyta</taxon>
        <taxon>Spermatophyta</taxon>
        <taxon>Magnoliopsida</taxon>
        <taxon>eudicotyledons</taxon>
        <taxon>Gunneridae</taxon>
        <taxon>Pentapetalae</taxon>
        <taxon>rosids</taxon>
        <taxon>fabids</taxon>
        <taxon>Fabales</taxon>
        <taxon>Fabaceae</taxon>
        <taxon>Papilionoideae</taxon>
        <taxon>50 kb inversion clade</taxon>
        <taxon>dalbergioids sensu lato</taxon>
        <taxon>Dalbergieae</taxon>
        <taxon>Pterocarpus clade</taxon>
        <taxon>Arachis</taxon>
    </lineage>
</organism>
<gene>
    <name evidence="1" type="ORF">Ahy_A07g034397</name>
</gene>
<sequence length="19" mass="2139">MVWVVTIFVVCAEICTLVL</sequence>
<protein>
    <submittedName>
        <fullName evidence="1">Uncharacterized protein</fullName>
    </submittedName>
</protein>
<dbReference type="Proteomes" id="UP000289738">
    <property type="component" value="Chromosome A07"/>
</dbReference>
<comment type="caution">
    <text evidence="1">The sequence shown here is derived from an EMBL/GenBank/DDBJ whole genome shotgun (WGS) entry which is preliminary data.</text>
</comment>
<dbReference type="AlphaFoldDB" id="A0A445CBT2"/>
<name>A0A445CBT2_ARAHY</name>
<keyword evidence="2" id="KW-1185">Reference proteome</keyword>
<dbReference type="EMBL" id="SDMP01000007">
    <property type="protein sequence ID" value="RYR48369.1"/>
    <property type="molecule type" value="Genomic_DNA"/>
</dbReference>